<dbReference type="PANTHER" id="PTHR47526:SF3">
    <property type="entry name" value="PHD-TYPE DOMAIN-CONTAINING PROTEIN"/>
    <property type="match status" value="1"/>
</dbReference>
<evidence type="ECO:0000256" key="1">
    <source>
        <dbReference type="ARBA" id="ARBA00005234"/>
    </source>
</evidence>
<dbReference type="InterPro" id="IPR038765">
    <property type="entry name" value="Papain-like_cys_pep_sf"/>
</dbReference>
<dbReference type="Pfam" id="PF02902">
    <property type="entry name" value="Peptidase_C48"/>
    <property type="match status" value="1"/>
</dbReference>
<evidence type="ECO:0000259" key="5">
    <source>
        <dbReference type="Pfam" id="PF02902"/>
    </source>
</evidence>
<proteinExistence type="inferred from homology"/>
<dbReference type="GO" id="GO:0006281">
    <property type="term" value="P:DNA repair"/>
    <property type="evidence" value="ECO:0007669"/>
    <property type="project" value="UniProtKB-ARBA"/>
</dbReference>
<dbReference type="Gene3D" id="3.30.40.10">
    <property type="entry name" value="Zinc/RING finger domain, C3HC4 (zinc finger)"/>
    <property type="match status" value="1"/>
</dbReference>
<gene>
    <name evidence="6" type="ORF">AWC38_SpisGene322</name>
</gene>
<dbReference type="InterPro" id="IPR011604">
    <property type="entry name" value="PDDEXK-like_dom_sf"/>
</dbReference>
<reference evidence="7" key="1">
    <citation type="journal article" date="2017" name="bioRxiv">
        <title>Comparative analysis of the genomes of Stylophora pistillata and Acropora digitifera provides evidence for extensive differences between species of corals.</title>
        <authorList>
            <person name="Voolstra C.R."/>
            <person name="Li Y."/>
            <person name="Liew Y.J."/>
            <person name="Baumgarten S."/>
            <person name="Zoccola D."/>
            <person name="Flot J.-F."/>
            <person name="Tambutte S."/>
            <person name="Allemand D."/>
            <person name="Aranda M."/>
        </authorList>
    </citation>
    <scope>NUCLEOTIDE SEQUENCE [LARGE SCALE GENOMIC DNA]</scope>
</reference>
<dbReference type="InterPro" id="IPR011335">
    <property type="entry name" value="Restrct_endonuc-II-like"/>
</dbReference>
<dbReference type="SUPFAM" id="SSF52980">
    <property type="entry name" value="Restriction endonuclease-like"/>
    <property type="match status" value="1"/>
</dbReference>
<feature type="region of interest" description="Disordered" evidence="4">
    <location>
        <begin position="461"/>
        <end position="481"/>
    </location>
</feature>
<feature type="domain" description="Ubiquitin-like protease family profile" evidence="5">
    <location>
        <begin position="550"/>
        <end position="646"/>
    </location>
</feature>
<dbReference type="GO" id="GO:0008234">
    <property type="term" value="F:cysteine-type peptidase activity"/>
    <property type="evidence" value="ECO:0007669"/>
    <property type="project" value="InterPro"/>
</dbReference>
<evidence type="ECO:0000256" key="3">
    <source>
        <dbReference type="ARBA" id="ARBA00022801"/>
    </source>
</evidence>
<dbReference type="SUPFAM" id="SSF57903">
    <property type="entry name" value="FYVE/PHD zinc finger"/>
    <property type="match status" value="1"/>
</dbReference>
<dbReference type="InterPro" id="IPR013083">
    <property type="entry name" value="Znf_RING/FYVE/PHD"/>
</dbReference>
<dbReference type="EMBL" id="LSMT01000002">
    <property type="protein sequence ID" value="PFX34810.1"/>
    <property type="molecule type" value="Genomic_DNA"/>
</dbReference>
<keyword evidence="3" id="KW-0378">Hydrolase</keyword>
<comment type="caution">
    <text evidence="6">The sequence shown here is derived from an EMBL/GenBank/DDBJ whole genome shotgun (WGS) entry which is preliminary data.</text>
</comment>
<dbReference type="Gene3D" id="3.40.395.10">
    <property type="entry name" value="Adenoviral Proteinase, Chain A"/>
    <property type="match status" value="1"/>
</dbReference>
<comment type="similarity">
    <text evidence="1">Belongs to the peptidase C48 family.</text>
</comment>
<dbReference type="InterPro" id="IPR003653">
    <property type="entry name" value="Peptidase_C48_C"/>
</dbReference>
<dbReference type="SUPFAM" id="SSF54001">
    <property type="entry name" value="Cysteine proteinases"/>
    <property type="match status" value="1"/>
</dbReference>
<keyword evidence="7" id="KW-1185">Reference proteome</keyword>
<evidence type="ECO:0000256" key="4">
    <source>
        <dbReference type="SAM" id="MobiDB-lite"/>
    </source>
</evidence>
<keyword evidence="2" id="KW-0645">Protease</keyword>
<dbReference type="InterPro" id="IPR011011">
    <property type="entry name" value="Znf_FYVE_PHD"/>
</dbReference>
<dbReference type="OrthoDB" id="5985686at2759"/>
<dbReference type="Gene3D" id="3.90.320.10">
    <property type="match status" value="1"/>
</dbReference>
<protein>
    <recommendedName>
        <fullName evidence="5">Ubiquitin-like protease family profile domain-containing protein</fullName>
    </recommendedName>
</protein>
<evidence type="ECO:0000256" key="2">
    <source>
        <dbReference type="ARBA" id="ARBA00022670"/>
    </source>
</evidence>
<dbReference type="PANTHER" id="PTHR47526">
    <property type="entry name" value="ATP-DEPENDENT DNA HELICASE"/>
    <property type="match status" value="1"/>
</dbReference>
<sequence>MPMKCRMRGLKTSIFHGLRSSKKSSTRKSRIYNSRKPRTIQQLLALGLHGTASAGASAPQCVQHASASSKEEMDQLYAKLNECKVKAVALSLIDPFAEQFIDQSRSVPVVSELFLTENLTRGYSELLSKCIQVQLDISAEQIKVVEETTRAQSKGTGFFMHRAGRIGASISGAVFHTNLSLPSQSLIKTIYYPSLYKTCKHEDAAIQAYETVMKKSHTNFLVKKCGLFINQEYPFVHATPDFLTCCDFCGLGCGEVKCPLCIQGANFEDYAALRNSCLVTTDDGFKLKRSHNYYFQVQQQLFTLKERKHNDFIVYAIDNKGNAHLVMERILPDVQHWDRVLQKLKAFWRICVLPEVLGRWYTRSNKDCPYGKFHLSCLSLTNVTIPKKWYCLHCSRLQQFKRYSRKQTAGKAKGKVSISAVSSQAALCDTIWLKRMPANHMTTWRCYICRTTIKTNIAPPTTCSSSSDDDDVPVVTTGQGNQNKTGALETLTRDHFDLICNPHGWLVCDIIQQPHILLHNENLNIEGFQRPTLGPVRNFDIVSGEFVQILHTGNSHWVCVSSIGCHPGHVKLYDSFHSDSISQEIEQQSNDLLGGRLLSLVRASVQQQSNGSDCGVFAIAFAACLVFGIDPSHISFDVPFMRSHLAACLRNKKISLFP</sequence>
<organism evidence="6 7">
    <name type="scientific">Stylophora pistillata</name>
    <name type="common">Smooth cauliflower coral</name>
    <dbReference type="NCBI Taxonomy" id="50429"/>
    <lineage>
        <taxon>Eukaryota</taxon>
        <taxon>Metazoa</taxon>
        <taxon>Cnidaria</taxon>
        <taxon>Anthozoa</taxon>
        <taxon>Hexacorallia</taxon>
        <taxon>Scleractinia</taxon>
        <taxon>Astrocoeniina</taxon>
        <taxon>Pocilloporidae</taxon>
        <taxon>Stylophora</taxon>
    </lineage>
</organism>
<accession>A0A2B4T0Z2</accession>
<evidence type="ECO:0000313" key="6">
    <source>
        <dbReference type="EMBL" id="PFX34810.1"/>
    </source>
</evidence>
<dbReference type="CDD" id="cd22343">
    <property type="entry name" value="PDDEXK_lambda_exonuclease-like"/>
    <property type="match status" value="1"/>
</dbReference>
<evidence type="ECO:0000313" key="7">
    <source>
        <dbReference type="Proteomes" id="UP000225706"/>
    </source>
</evidence>
<dbReference type="AlphaFoldDB" id="A0A2B4T0Z2"/>
<dbReference type="GO" id="GO:0006508">
    <property type="term" value="P:proteolysis"/>
    <property type="evidence" value="ECO:0007669"/>
    <property type="project" value="UniProtKB-KW"/>
</dbReference>
<dbReference type="Proteomes" id="UP000225706">
    <property type="component" value="Unassembled WGS sequence"/>
</dbReference>
<name>A0A2B4T0Z2_STYPI</name>